<dbReference type="PROSITE" id="PS50943">
    <property type="entry name" value="HTH_CROC1"/>
    <property type="match status" value="1"/>
</dbReference>
<organism evidence="2 3">
    <name type="scientific">Jiangella mangrovi</name>
    <dbReference type="NCBI Taxonomy" id="1524084"/>
    <lineage>
        <taxon>Bacteria</taxon>
        <taxon>Bacillati</taxon>
        <taxon>Actinomycetota</taxon>
        <taxon>Actinomycetes</taxon>
        <taxon>Jiangellales</taxon>
        <taxon>Jiangellaceae</taxon>
        <taxon>Jiangella</taxon>
    </lineage>
</organism>
<proteinExistence type="predicted"/>
<gene>
    <name evidence="2" type="ORF">HD601_006344</name>
</gene>
<evidence type="ECO:0000313" key="3">
    <source>
        <dbReference type="Proteomes" id="UP000542813"/>
    </source>
</evidence>
<dbReference type="Pfam" id="PF13560">
    <property type="entry name" value="HTH_31"/>
    <property type="match status" value="1"/>
</dbReference>
<protein>
    <submittedName>
        <fullName evidence="2">Transcriptional regulator with XRE-family HTH domain</fullName>
    </submittedName>
</protein>
<comment type="caution">
    <text evidence="2">The sequence shown here is derived from an EMBL/GenBank/DDBJ whole genome shotgun (WGS) entry which is preliminary data.</text>
</comment>
<dbReference type="Proteomes" id="UP000542813">
    <property type="component" value="Unassembled WGS sequence"/>
</dbReference>
<keyword evidence="3" id="KW-1185">Reference proteome</keyword>
<dbReference type="InterPro" id="IPR043917">
    <property type="entry name" value="DUF5753"/>
</dbReference>
<dbReference type="InterPro" id="IPR001387">
    <property type="entry name" value="Cro/C1-type_HTH"/>
</dbReference>
<name>A0A7W9GXU9_9ACTN</name>
<dbReference type="GO" id="GO:0003677">
    <property type="term" value="F:DNA binding"/>
    <property type="evidence" value="ECO:0007669"/>
    <property type="project" value="InterPro"/>
</dbReference>
<dbReference type="CDD" id="cd00093">
    <property type="entry name" value="HTH_XRE"/>
    <property type="match status" value="1"/>
</dbReference>
<dbReference type="InterPro" id="IPR010982">
    <property type="entry name" value="Lambda_DNA-bd_dom_sf"/>
</dbReference>
<evidence type="ECO:0000259" key="1">
    <source>
        <dbReference type="PROSITE" id="PS50943"/>
    </source>
</evidence>
<sequence length="280" mass="31186">MSGEVQQARQAMGARLRELRRDAGFTGRALAQSAGWHPAKVSRLEYGKQAPSETDLGTWCRLCGVTEQTADLVATLRNIEAAYLEWKQQLRTGLRRKQKASFPLYEQAQVICAYEPALIPGLLQTAAYAHAIMGPYIELLQIPDDRAEAVPARMERQRLLYDGGRRFRFVVEESALRTLVGHRDVMLGQLDRILAVMSLHNISVGIVPSLRDRAIWPAEGFLIFGESTVQVETVSAQLTITQPREITLYAETFRRLQQSAVFGVPARELIAAAGADLRAI</sequence>
<accession>A0A7W9GXU9</accession>
<dbReference type="SUPFAM" id="SSF47413">
    <property type="entry name" value="lambda repressor-like DNA-binding domains"/>
    <property type="match status" value="1"/>
</dbReference>
<reference evidence="2 3" key="1">
    <citation type="submission" date="2020-08" db="EMBL/GenBank/DDBJ databases">
        <title>Sequencing the genomes of 1000 actinobacteria strains.</title>
        <authorList>
            <person name="Klenk H.-P."/>
        </authorList>
    </citation>
    <scope>NUCLEOTIDE SEQUENCE [LARGE SCALE GENOMIC DNA]</scope>
    <source>
        <strain evidence="2 3">DSM 102122</strain>
    </source>
</reference>
<dbReference type="EMBL" id="JACHMM010000001">
    <property type="protein sequence ID" value="MBB5791769.1"/>
    <property type="molecule type" value="Genomic_DNA"/>
</dbReference>
<dbReference type="AlphaFoldDB" id="A0A7W9GXU9"/>
<dbReference type="SMART" id="SM00530">
    <property type="entry name" value="HTH_XRE"/>
    <property type="match status" value="1"/>
</dbReference>
<feature type="domain" description="HTH cro/C1-type" evidence="1">
    <location>
        <begin position="16"/>
        <end position="70"/>
    </location>
</feature>
<evidence type="ECO:0000313" key="2">
    <source>
        <dbReference type="EMBL" id="MBB5791769.1"/>
    </source>
</evidence>
<dbReference type="RefSeq" id="WP_221441473.1">
    <property type="nucleotide sequence ID" value="NZ_JACHMM010000001.1"/>
</dbReference>
<dbReference type="Pfam" id="PF19054">
    <property type="entry name" value="DUF5753"/>
    <property type="match status" value="1"/>
</dbReference>
<dbReference type="Gene3D" id="1.10.260.40">
    <property type="entry name" value="lambda repressor-like DNA-binding domains"/>
    <property type="match status" value="1"/>
</dbReference>